<dbReference type="Gene3D" id="3.30.1150.10">
    <property type="match status" value="1"/>
</dbReference>
<reference evidence="4" key="1">
    <citation type="submission" date="2023-07" db="EMBL/GenBank/DDBJ databases">
        <authorList>
            <person name="Yue Y."/>
        </authorList>
    </citation>
    <scope>NUCLEOTIDE SEQUENCE [LARGE SCALE GENOMIC DNA]</scope>
    <source>
        <strain evidence="4">2Y89</strain>
    </source>
</reference>
<keyword evidence="4" id="KW-1185">Reference proteome</keyword>
<dbReference type="Proteomes" id="UP001198402">
    <property type="component" value="Unassembled WGS sequence"/>
</dbReference>
<dbReference type="InterPro" id="IPR037682">
    <property type="entry name" value="TonB_C"/>
</dbReference>
<keyword evidence="1" id="KW-0812">Transmembrane</keyword>
<accession>A0ABS7XYG7</accession>
<gene>
    <name evidence="3" type="ORF">LBV24_05740</name>
</gene>
<keyword evidence="1" id="KW-1133">Transmembrane helix</keyword>
<proteinExistence type="predicted"/>
<comment type="caution">
    <text evidence="3">The sequence shown here is derived from an EMBL/GenBank/DDBJ whole genome shotgun (WGS) entry which is preliminary data.</text>
</comment>
<dbReference type="Pfam" id="PF03544">
    <property type="entry name" value="TonB_C"/>
    <property type="match status" value="1"/>
</dbReference>
<organism evidence="3 4">
    <name type="scientific">Winogradskyella vincentii</name>
    <dbReference type="NCBI Taxonomy" id="2877122"/>
    <lineage>
        <taxon>Bacteria</taxon>
        <taxon>Pseudomonadati</taxon>
        <taxon>Bacteroidota</taxon>
        <taxon>Flavobacteriia</taxon>
        <taxon>Flavobacteriales</taxon>
        <taxon>Flavobacteriaceae</taxon>
        <taxon>Winogradskyella</taxon>
    </lineage>
</organism>
<feature type="domain" description="TonB C-terminal" evidence="2">
    <location>
        <begin position="203"/>
        <end position="262"/>
    </location>
</feature>
<dbReference type="RefSeq" id="WP_224477627.1">
    <property type="nucleotide sequence ID" value="NZ_JAIUJS010000002.1"/>
</dbReference>
<sequence>MKNSKIGFSNAGQSIAETKKPRKHDVNLQKNTTLYFQIGLILCLLGTYALFEMQFQNKTFVLSKEKPVDQIVSLDYVKPFEVEVIEEQKSKPLPSKTLKDVYKVVEDDTPKIEKIVNTPDTTQPTPIPSSISDIPEIDNDIEKGEPLVEWVNIEKVPVYPGCEKYDTNDKRKKCMSTKISKLINRKFNLDVGSEYGISGRQRIFTQFTIDKDGNITDIRVRGPHNVLEKEAKRVINKIPKMEPGKQRNVPVGVRYTLPIVYDARD</sequence>
<dbReference type="EMBL" id="JAIUJS010000002">
    <property type="protein sequence ID" value="MCA0152708.1"/>
    <property type="molecule type" value="Genomic_DNA"/>
</dbReference>
<feature type="transmembrane region" description="Helical" evidence="1">
    <location>
        <begin position="34"/>
        <end position="51"/>
    </location>
</feature>
<evidence type="ECO:0000259" key="2">
    <source>
        <dbReference type="Pfam" id="PF03544"/>
    </source>
</evidence>
<name>A0ABS7XYG7_9FLAO</name>
<evidence type="ECO:0000313" key="4">
    <source>
        <dbReference type="Proteomes" id="UP001198402"/>
    </source>
</evidence>
<dbReference type="SUPFAM" id="SSF74653">
    <property type="entry name" value="TolA/TonB C-terminal domain"/>
    <property type="match status" value="1"/>
</dbReference>
<evidence type="ECO:0000313" key="3">
    <source>
        <dbReference type="EMBL" id="MCA0152708.1"/>
    </source>
</evidence>
<protein>
    <submittedName>
        <fullName evidence="3">Energy transducer TonB</fullName>
    </submittedName>
</protein>
<evidence type="ECO:0000256" key="1">
    <source>
        <dbReference type="SAM" id="Phobius"/>
    </source>
</evidence>
<keyword evidence="1" id="KW-0472">Membrane</keyword>